<proteinExistence type="predicted"/>
<dbReference type="SUPFAM" id="SSF47413">
    <property type="entry name" value="lambda repressor-like DNA-binding domains"/>
    <property type="match status" value="1"/>
</dbReference>
<evidence type="ECO:0000313" key="4">
    <source>
        <dbReference type="Proteomes" id="UP000633365"/>
    </source>
</evidence>
<dbReference type="SMART" id="SM00530">
    <property type="entry name" value="HTH_XRE"/>
    <property type="match status" value="1"/>
</dbReference>
<evidence type="ECO:0000313" key="3">
    <source>
        <dbReference type="EMBL" id="MBK6089709.1"/>
    </source>
</evidence>
<dbReference type="Gene3D" id="1.10.260.40">
    <property type="entry name" value="lambda repressor-like DNA-binding domains"/>
    <property type="match status" value="1"/>
</dbReference>
<dbReference type="Pfam" id="PF13349">
    <property type="entry name" value="DUF4097"/>
    <property type="match status" value="1"/>
</dbReference>
<dbReference type="RefSeq" id="WP_201428417.1">
    <property type="nucleotide sequence ID" value="NZ_JAEQMG010000148.1"/>
</dbReference>
<dbReference type="EMBL" id="JAEQMG010000148">
    <property type="protein sequence ID" value="MBK6089709.1"/>
    <property type="molecule type" value="Genomic_DNA"/>
</dbReference>
<feature type="domain" description="HTH cro/C1-type" evidence="2">
    <location>
        <begin position="7"/>
        <end position="61"/>
    </location>
</feature>
<accession>A0A934WTM7</accession>
<evidence type="ECO:0000256" key="1">
    <source>
        <dbReference type="ARBA" id="ARBA00023125"/>
    </source>
</evidence>
<comment type="caution">
    <text evidence="3">The sequence shown here is derived from an EMBL/GenBank/DDBJ whole genome shotgun (WGS) entry which is preliminary data.</text>
</comment>
<keyword evidence="4" id="KW-1185">Reference proteome</keyword>
<name>A0A934WTM7_9FIRM</name>
<dbReference type="InterPro" id="IPR010982">
    <property type="entry name" value="Lambda_DNA-bd_dom_sf"/>
</dbReference>
<dbReference type="GO" id="GO:0003677">
    <property type="term" value="F:DNA binding"/>
    <property type="evidence" value="ECO:0007669"/>
    <property type="project" value="UniProtKB-KW"/>
</dbReference>
<dbReference type="Pfam" id="PF01381">
    <property type="entry name" value="HTH_3"/>
    <property type="match status" value="1"/>
</dbReference>
<keyword evidence="1" id="KW-0238">DNA-binding</keyword>
<gene>
    <name evidence="3" type="ORF">JKK62_13845</name>
</gene>
<organism evidence="3 4">
    <name type="scientific">Ruminococcus difficilis</name>
    <dbReference type="NCBI Taxonomy" id="2763069"/>
    <lineage>
        <taxon>Bacteria</taxon>
        <taxon>Bacillati</taxon>
        <taxon>Bacillota</taxon>
        <taxon>Clostridia</taxon>
        <taxon>Eubacteriales</taxon>
        <taxon>Oscillospiraceae</taxon>
        <taxon>Ruminococcus</taxon>
    </lineage>
</organism>
<dbReference type="PROSITE" id="PS50943">
    <property type="entry name" value="HTH_CROC1"/>
    <property type="match status" value="1"/>
</dbReference>
<dbReference type="InterPro" id="IPR001387">
    <property type="entry name" value="Cro/C1-type_HTH"/>
</dbReference>
<dbReference type="CDD" id="cd00093">
    <property type="entry name" value="HTH_XRE"/>
    <property type="match status" value="1"/>
</dbReference>
<dbReference type="InterPro" id="IPR025164">
    <property type="entry name" value="Toastrack_DUF4097"/>
</dbReference>
<dbReference type="PANTHER" id="PTHR46558">
    <property type="entry name" value="TRACRIPTIONAL REGULATORY PROTEIN-RELATED-RELATED"/>
    <property type="match status" value="1"/>
</dbReference>
<dbReference type="Proteomes" id="UP000633365">
    <property type="component" value="Unassembled WGS sequence"/>
</dbReference>
<sequence>MTFAEKLKSMRKQSGMSQEKLAEKIGVSRQAITKWENNTGIPDIENMLALSSLFNVSVDELLSNEKIEKKQTDYLYESVTEYDIDNIKRYDMNLGGANTLVLSGYEGEKIRVRLASNTLATLQSDFKVKIDDSKNHIDIDISRKNGMTEANAKEQVMIFVQLPSQYIDRIEASINAGGVEVKNLNCENLELETKTHNVIIDGFVGTLEIDCNLDMNIVCNTLSGSVEVNQISATSRICVPENAEFTAVKKGIGTSISYEMDGKKAEDFSVADSENVIELNGMKSELVICRNE</sequence>
<protein>
    <submittedName>
        <fullName evidence="3">Helix-turn-helix transcriptional regulator</fullName>
    </submittedName>
</protein>
<reference evidence="3" key="1">
    <citation type="submission" date="2021-01" db="EMBL/GenBank/DDBJ databases">
        <title>Genome public.</title>
        <authorList>
            <person name="Liu C."/>
            <person name="Sun Q."/>
        </authorList>
    </citation>
    <scope>NUCLEOTIDE SEQUENCE</scope>
    <source>
        <strain evidence="3">M6</strain>
    </source>
</reference>
<dbReference type="PANTHER" id="PTHR46558:SF13">
    <property type="entry name" value="HTH-TYPE TRANSCRIPTIONAL REGULATOR IMMR"/>
    <property type="match status" value="1"/>
</dbReference>
<evidence type="ECO:0000259" key="2">
    <source>
        <dbReference type="PROSITE" id="PS50943"/>
    </source>
</evidence>
<dbReference type="AlphaFoldDB" id="A0A934WTM7"/>